<name>A0ACB9HCN0_9ASTR</name>
<organism evidence="1 2">
    <name type="scientific">Smallanthus sonchifolius</name>
    <dbReference type="NCBI Taxonomy" id="185202"/>
    <lineage>
        <taxon>Eukaryota</taxon>
        <taxon>Viridiplantae</taxon>
        <taxon>Streptophyta</taxon>
        <taxon>Embryophyta</taxon>
        <taxon>Tracheophyta</taxon>
        <taxon>Spermatophyta</taxon>
        <taxon>Magnoliopsida</taxon>
        <taxon>eudicotyledons</taxon>
        <taxon>Gunneridae</taxon>
        <taxon>Pentapetalae</taxon>
        <taxon>asterids</taxon>
        <taxon>campanulids</taxon>
        <taxon>Asterales</taxon>
        <taxon>Asteraceae</taxon>
        <taxon>Asteroideae</taxon>
        <taxon>Heliantheae alliance</taxon>
        <taxon>Millerieae</taxon>
        <taxon>Smallanthus</taxon>
    </lineage>
</organism>
<keyword evidence="2" id="KW-1185">Reference proteome</keyword>
<gene>
    <name evidence="1" type="ORF">L1987_36234</name>
</gene>
<reference evidence="2" key="1">
    <citation type="journal article" date="2022" name="Mol. Ecol. Resour.">
        <title>The genomes of chicory, endive, great burdock and yacon provide insights into Asteraceae palaeo-polyploidization history and plant inulin production.</title>
        <authorList>
            <person name="Fan W."/>
            <person name="Wang S."/>
            <person name="Wang H."/>
            <person name="Wang A."/>
            <person name="Jiang F."/>
            <person name="Liu H."/>
            <person name="Zhao H."/>
            <person name="Xu D."/>
            <person name="Zhang Y."/>
        </authorList>
    </citation>
    <scope>NUCLEOTIDE SEQUENCE [LARGE SCALE GENOMIC DNA]</scope>
    <source>
        <strain evidence="2">cv. Yunnan</strain>
    </source>
</reference>
<protein>
    <submittedName>
        <fullName evidence="1">Uncharacterized protein</fullName>
    </submittedName>
</protein>
<accession>A0ACB9HCN0</accession>
<dbReference type="EMBL" id="CM042029">
    <property type="protein sequence ID" value="KAI3793614.1"/>
    <property type="molecule type" value="Genomic_DNA"/>
</dbReference>
<dbReference type="Proteomes" id="UP001056120">
    <property type="component" value="Linkage Group LG12"/>
</dbReference>
<proteinExistence type="predicted"/>
<evidence type="ECO:0000313" key="2">
    <source>
        <dbReference type="Proteomes" id="UP001056120"/>
    </source>
</evidence>
<reference evidence="1 2" key="2">
    <citation type="journal article" date="2022" name="Mol. Ecol. Resour.">
        <title>The genomes of chicory, endive, great burdock and yacon provide insights into Asteraceae paleo-polyploidization history and plant inulin production.</title>
        <authorList>
            <person name="Fan W."/>
            <person name="Wang S."/>
            <person name="Wang H."/>
            <person name="Wang A."/>
            <person name="Jiang F."/>
            <person name="Liu H."/>
            <person name="Zhao H."/>
            <person name="Xu D."/>
            <person name="Zhang Y."/>
        </authorList>
    </citation>
    <scope>NUCLEOTIDE SEQUENCE [LARGE SCALE GENOMIC DNA]</scope>
    <source>
        <strain evidence="2">cv. Yunnan</strain>
        <tissue evidence="1">Leaves</tissue>
    </source>
</reference>
<sequence>MNPLSIKPHNHRSKPVFHKPVGSRPITLPITLNPTLNLSCLRLRSLACELNQSSNLVFKSVFKSRNPLNRFSCDRFWFFVTNRVIIIHCFLTFSLNP</sequence>
<evidence type="ECO:0000313" key="1">
    <source>
        <dbReference type="EMBL" id="KAI3793614.1"/>
    </source>
</evidence>
<comment type="caution">
    <text evidence="1">The sequence shown here is derived from an EMBL/GenBank/DDBJ whole genome shotgun (WGS) entry which is preliminary data.</text>
</comment>